<reference evidence="11" key="1">
    <citation type="submission" date="2019-12" db="UniProtKB">
        <authorList>
            <consortium name="WormBaseParasite"/>
        </authorList>
    </citation>
    <scope>IDENTIFICATION</scope>
</reference>
<keyword evidence="7" id="KW-0175">Coiled coil</keyword>
<dbReference type="WBParaSite" id="TMUE_3000012435.1">
    <property type="protein sequence ID" value="TMUE_3000012435.1"/>
    <property type="gene ID" value="WBGene00290551"/>
</dbReference>
<evidence type="ECO:0000256" key="8">
    <source>
        <dbReference type="SAM" id="MobiDB-lite"/>
    </source>
</evidence>
<evidence type="ECO:0000259" key="9">
    <source>
        <dbReference type="PROSITE" id="PS50217"/>
    </source>
</evidence>
<feature type="compositionally biased region" description="Polar residues" evidence="8">
    <location>
        <begin position="452"/>
        <end position="471"/>
    </location>
</feature>
<dbReference type="Gene3D" id="1.20.5.170">
    <property type="match status" value="1"/>
</dbReference>
<dbReference type="GO" id="GO:0000981">
    <property type="term" value="F:DNA-binding transcription factor activity, RNA polymerase II-specific"/>
    <property type="evidence" value="ECO:0007669"/>
    <property type="project" value="TreeGrafter"/>
</dbReference>
<dbReference type="InterPro" id="IPR004827">
    <property type="entry name" value="bZIP"/>
</dbReference>
<feature type="compositionally biased region" description="Polar residues" evidence="8">
    <location>
        <begin position="291"/>
        <end position="310"/>
    </location>
</feature>
<dbReference type="GO" id="GO:0005634">
    <property type="term" value="C:nucleus"/>
    <property type="evidence" value="ECO:0007669"/>
    <property type="project" value="UniProtKB-SubCell"/>
</dbReference>
<name>A0A5S6QYV4_TRIMR</name>
<organism evidence="10 11">
    <name type="scientific">Trichuris muris</name>
    <name type="common">Mouse whipworm</name>
    <dbReference type="NCBI Taxonomy" id="70415"/>
    <lineage>
        <taxon>Eukaryota</taxon>
        <taxon>Metazoa</taxon>
        <taxon>Ecdysozoa</taxon>
        <taxon>Nematoda</taxon>
        <taxon>Enoplea</taxon>
        <taxon>Dorylaimia</taxon>
        <taxon>Trichinellida</taxon>
        <taxon>Trichuridae</taxon>
        <taxon>Trichuris</taxon>
    </lineage>
</organism>
<evidence type="ECO:0000256" key="4">
    <source>
        <dbReference type="ARBA" id="ARBA00023125"/>
    </source>
</evidence>
<feature type="compositionally biased region" description="Low complexity" evidence="8">
    <location>
        <begin position="416"/>
        <end position="430"/>
    </location>
</feature>
<evidence type="ECO:0000256" key="2">
    <source>
        <dbReference type="ARBA" id="ARBA00009208"/>
    </source>
</evidence>
<keyword evidence="6" id="KW-0539">Nucleus</keyword>
<feature type="compositionally biased region" description="Polar residues" evidence="8">
    <location>
        <begin position="9"/>
        <end position="35"/>
    </location>
</feature>
<dbReference type="Proteomes" id="UP000046395">
    <property type="component" value="Unassembled WGS sequence"/>
</dbReference>
<feature type="domain" description="BZIP" evidence="9">
    <location>
        <begin position="488"/>
        <end position="548"/>
    </location>
</feature>
<dbReference type="InterPro" id="IPR046347">
    <property type="entry name" value="bZIP_sf"/>
</dbReference>
<dbReference type="SUPFAM" id="SSF57959">
    <property type="entry name" value="Leucine zipper domain"/>
    <property type="match status" value="1"/>
</dbReference>
<feature type="compositionally biased region" description="Low complexity" evidence="8">
    <location>
        <begin position="325"/>
        <end position="346"/>
    </location>
</feature>
<evidence type="ECO:0000313" key="10">
    <source>
        <dbReference type="Proteomes" id="UP000046395"/>
    </source>
</evidence>
<keyword evidence="3" id="KW-0805">Transcription regulation</keyword>
<comment type="similarity">
    <text evidence="2">Belongs to the bZIP family. PAR subfamily.</text>
</comment>
<dbReference type="CDD" id="cd14695">
    <property type="entry name" value="bZIP_HLF"/>
    <property type="match status" value="1"/>
</dbReference>
<feature type="compositionally biased region" description="Polar residues" evidence="8">
    <location>
        <begin position="353"/>
        <end position="375"/>
    </location>
</feature>
<accession>A0A5S6QYV4</accession>
<sequence length="551" mass="58535">MEEVPAANSDKSASGDDQSSPSAAVTNTDNNSPSTARFAPPSKVKTEPAETVAFYEDAAEKCSLPSRSVAEASMNQPQVQNESPSSESVDNCGSEPRSIAVDQASSATPLNLSVKKRRTDGAQATPKDRYPMQQRSAFETVGRNGPIVGTPASSALSMALSSTPSPYMLNRLLPFSFLSTPGPAGPNDIDVRSPTDHRPPSGQDLLLGTYFGVSPTGKHQRPFKAYNPMDPMSALQISGLSLPLRHGNGPGMVAKGAATASSNGKTLSTAQYLTDQLLQPYRQYLQQMQQASSSPNPLSPVSTCSSTGPRGQSVFPEKGDDHTCSNNTNNNHNNSNGSNNADSNHNACRAVSLPSSTPTSASCKQQCHSPKQTNGAGPVTPSPPEVTSTSHPHTDSHHNHSHNCRQLLLAGRCLTSSSPSGSDTGASSGGMNSSTSPVTSEEPIDRPRESNGQEARNGPNLSNGSAGTVVSQEAGRRKGRVLPETLKDEAYWERRRKNNEAAKRSRDARRAKEDEIAVRAALLEQENMRLRIEVAALKAETEKLRQMLLKG</sequence>
<dbReference type="SMART" id="SM00338">
    <property type="entry name" value="BRLZ"/>
    <property type="match status" value="1"/>
</dbReference>
<keyword evidence="5" id="KW-0804">Transcription</keyword>
<feature type="region of interest" description="Disordered" evidence="8">
    <location>
        <begin position="415"/>
        <end position="482"/>
    </location>
</feature>
<dbReference type="PROSITE" id="PS50217">
    <property type="entry name" value="BZIP"/>
    <property type="match status" value="1"/>
</dbReference>
<evidence type="ECO:0000256" key="7">
    <source>
        <dbReference type="SAM" id="Coils"/>
    </source>
</evidence>
<keyword evidence="10" id="KW-1185">Reference proteome</keyword>
<dbReference type="AlphaFoldDB" id="A0A5S6QYV4"/>
<evidence type="ECO:0000256" key="5">
    <source>
        <dbReference type="ARBA" id="ARBA00023163"/>
    </source>
</evidence>
<feature type="region of interest" description="Disordered" evidence="8">
    <location>
        <begin position="287"/>
        <end position="403"/>
    </location>
</feature>
<dbReference type="FunFam" id="1.20.5.170:FF:000007">
    <property type="entry name" value="hepatic leukemia factor isoform X2"/>
    <property type="match status" value="1"/>
</dbReference>
<dbReference type="GO" id="GO:0000978">
    <property type="term" value="F:RNA polymerase II cis-regulatory region sequence-specific DNA binding"/>
    <property type="evidence" value="ECO:0007669"/>
    <property type="project" value="TreeGrafter"/>
</dbReference>
<dbReference type="InterPro" id="IPR040223">
    <property type="entry name" value="PAR_bZIP"/>
</dbReference>
<feature type="region of interest" description="Disordered" evidence="8">
    <location>
        <begin position="1"/>
        <end position="51"/>
    </location>
</feature>
<protein>
    <submittedName>
        <fullName evidence="11">BZIP domain-containing protein</fullName>
    </submittedName>
</protein>
<dbReference type="STRING" id="70415.A0A5S6QYV4"/>
<keyword evidence="4" id="KW-0238">DNA-binding</keyword>
<proteinExistence type="inferred from homology"/>
<evidence type="ECO:0000256" key="6">
    <source>
        <dbReference type="ARBA" id="ARBA00023242"/>
    </source>
</evidence>
<feature type="compositionally biased region" description="Polar residues" evidence="8">
    <location>
        <begin position="73"/>
        <end position="91"/>
    </location>
</feature>
<dbReference type="PANTHER" id="PTHR11988">
    <property type="entry name" value="THYROTROPH EMBRYONIC FACTOR RELATED"/>
    <property type="match status" value="1"/>
</dbReference>
<dbReference type="Pfam" id="PF07716">
    <property type="entry name" value="bZIP_2"/>
    <property type="match status" value="1"/>
</dbReference>
<evidence type="ECO:0000313" key="11">
    <source>
        <dbReference type="WBParaSite" id="TMUE_3000012435.1"/>
    </source>
</evidence>
<dbReference type="PANTHER" id="PTHR11988:SF56">
    <property type="entry name" value="TRANSCRIPTION FACTOR CES-2"/>
    <property type="match status" value="1"/>
</dbReference>
<feature type="region of interest" description="Disordered" evidence="8">
    <location>
        <begin position="66"/>
        <end position="132"/>
    </location>
</feature>
<comment type="subcellular location">
    <subcellularLocation>
        <location evidence="1">Nucleus</location>
    </subcellularLocation>
</comment>
<evidence type="ECO:0000256" key="1">
    <source>
        <dbReference type="ARBA" id="ARBA00004123"/>
    </source>
</evidence>
<feature type="coiled-coil region" evidence="7">
    <location>
        <begin position="520"/>
        <end position="547"/>
    </location>
</feature>
<evidence type="ECO:0000256" key="3">
    <source>
        <dbReference type="ARBA" id="ARBA00023015"/>
    </source>
</evidence>